<evidence type="ECO:0000313" key="2">
    <source>
        <dbReference type="EMBL" id="KAG8193995.1"/>
    </source>
</evidence>
<dbReference type="Proteomes" id="UP000827092">
    <property type="component" value="Unassembled WGS sequence"/>
</dbReference>
<feature type="region of interest" description="Disordered" evidence="1">
    <location>
        <begin position="77"/>
        <end position="104"/>
    </location>
</feature>
<reference evidence="2 3" key="1">
    <citation type="journal article" date="2022" name="Nat. Ecol. Evol.">
        <title>A masculinizing supergene underlies an exaggerated male reproductive morph in a spider.</title>
        <authorList>
            <person name="Hendrickx F."/>
            <person name="De Corte Z."/>
            <person name="Sonet G."/>
            <person name="Van Belleghem S.M."/>
            <person name="Kostlbacher S."/>
            <person name="Vangestel C."/>
        </authorList>
    </citation>
    <scope>NUCLEOTIDE SEQUENCE [LARGE SCALE GENOMIC DNA]</scope>
    <source>
        <strain evidence="2">W744_W776</strain>
    </source>
</reference>
<protein>
    <submittedName>
        <fullName evidence="2">Uncharacterized protein</fullName>
    </submittedName>
</protein>
<organism evidence="2 3">
    <name type="scientific">Oedothorax gibbosus</name>
    <dbReference type="NCBI Taxonomy" id="931172"/>
    <lineage>
        <taxon>Eukaryota</taxon>
        <taxon>Metazoa</taxon>
        <taxon>Ecdysozoa</taxon>
        <taxon>Arthropoda</taxon>
        <taxon>Chelicerata</taxon>
        <taxon>Arachnida</taxon>
        <taxon>Araneae</taxon>
        <taxon>Araneomorphae</taxon>
        <taxon>Entelegynae</taxon>
        <taxon>Araneoidea</taxon>
        <taxon>Linyphiidae</taxon>
        <taxon>Erigoninae</taxon>
        <taxon>Oedothorax</taxon>
    </lineage>
</organism>
<evidence type="ECO:0000256" key="1">
    <source>
        <dbReference type="SAM" id="MobiDB-lite"/>
    </source>
</evidence>
<dbReference type="EMBL" id="JAFNEN010000112">
    <property type="protein sequence ID" value="KAG8193995.1"/>
    <property type="molecule type" value="Genomic_DNA"/>
</dbReference>
<gene>
    <name evidence="2" type="ORF">JTE90_013684</name>
</gene>
<name>A0AAV6VB53_9ARAC</name>
<evidence type="ECO:0000313" key="3">
    <source>
        <dbReference type="Proteomes" id="UP000827092"/>
    </source>
</evidence>
<proteinExistence type="predicted"/>
<dbReference type="AlphaFoldDB" id="A0AAV6VB53"/>
<comment type="caution">
    <text evidence="2">The sequence shown here is derived from an EMBL/GenBank/DDBJ whole genome shotgun (WGS) entry which is preliminary data.</text>
</comment>
<keyword evidence="3" id="KW-1185">Reference proteome</keyword>
<accession>A0AAV6VB53</accession>
<sequence>MHGKQGLEYDFCNPNLAAKAQQSKLVAFLCVIQITCFLTKIQMTTKVQPRLDSVPVVAKAKPEGGSEREISIFRIALESENATPPPPQPTGLLTPKNRYEPPHGHNVNRRATLVHEMESGVFGEELLVGCVY</sequence>